<dbReference type="Proteomes" id="UP000324222">
    <property type="component" value="Unassembled WGS sequence"/>
</dbReference>
<accession>A0A5B7H8B5</accession>
<proteinExistence type="predicted"/>
<comment type="caution">
    <text evidence="1">The sequence shown here is derived from an EMBL/GenBank/DDBJ whole genome shotgun (WGS) entry which is preliminary data.</text>
</comment>
<sequence length="85" mass="9543">MLYPIARLSIPPTGHVPRSASRQPFTVCFRQMPGQAPTPLILPRTRGQRQRMTRDKVQSALLQALFPIHLQYAFASARQQTGTGE</sequence>
<organism evidence="1 2">
    <name type="scientific">Portunus trituberculatus</name>
    <name type="common">Swimming crab</name>
    <name type="synonym">Neptunus trituberculatus</name>
    <dbReference type="NCBI Taxonomy" id="210409"/>
    <lineage>
        <taxon>Eukaryota</taxon>
        <taxon>Metazoa</taxon>
        <taxon>Ecdysozoa</taxon>
        <taxon>Arthropoda</taxon>
        <taxon>Crustacea</taxon>
        <taxon>Multicrustacea</taxon>
        <taxon>Malacostraca</taxon>
        <taxon>Eumalacostraca</taxon>
        <taxon>Eucarida</taxon>
        <taxon>Decapoda</taxon>
        <taxon>Pleocyemata</taxon>
        <taxon>Brachyura</taxon>
        <taxon>Eubrachyura</taxon>
        <taxon>Portunoidea</taxon>
        <taxon>Portunidae</taxon>
        <taxon>Portuninae</taxon>
        <taxon>Portunus</taxon>
    </lineage>
</organism>
<keyword evidence="2" id="KW-1185">Reference proteome</keyword>
<evidence type="ECO:0000313" key="2">
    <source>
        <dbReference type="Proteomes" id="UP000324222"/>
    </source>
</evidence>
<reference evidence="1 2" key="1">
    <citation type="submission" date="2019-05" db="EMBL/GenBank/DDBJ databases">
        <title>Another draft genome of Portunus trituberculatus and its Hox gene families provides insights of decapod evolution.</title>
        <authorList>
            <person name="Jeong J.-H."/>
            <person name="Song I."/>
            <person name="Kim S."/>
            <person name="Choi T."/>
            <person name="Kim D."/>
            <person name="Ryu S."/>
            <person name="Kim W."/>
        </authorList>
    </citation>
    <scope>NUCLEOTIDE SEQUENCE [LARGE SCALE GENOMIC DNA]</scope>
    <source>
        <tissue evidence="1">Muscle</tissue>
    </source>
</reference>
<protein>
    <submittedName>
        <fullName evidence="1">Uncharacterized protein</fullName>
    </submittedName>
</protein>
<dbReference type="EMBL" id="VSRR010024042">
    <property type="protein sequence ID" value="MPC65935.1"/>
    <property type="molecule type" value="Genomic_DNA"/>
</dbReference>
<evidence type="ECO:0000313" key="1">
    <source>
        <dbReference type="EMBL" id="MPC65935.1"/>
    </source>
</evidence>
<dbReference type="AlphaFoldDB" id="A0A5B7H8B5"/>
<name>A0A5B7H8B5_PORTR</name>
<gene>
    <name evidence="1" type="ORF">E2C01_060073</name>
</gene>